<dbReference type="RefSeq" id="WP_406698515.1">
    <property type="nucleotide sequence ID" value="NZ_CP155447.1"/>
</dbReference>
<evidence type="ECO:0000256" key="4">
    <source>
        <dbReference type="ARBA" id="ARBA00022989"/>
    </source>
</evidence>
<keyword evidence="4 6" id="KW-1133">Transmembrane helix</keyword>
<dbReference type="GO" id="GO:0015297">
    <property type="term" value="F:antiporter activity"/>
    <property type="evidence" value="ECO:0007669"/>
    <property type="project" value="InterPro"/>
</dbReference>
<dbReference type="PANTHER" id="PTHR30250:SF26">
    <property type="entry name" value="PSMA PROTEIN"/>
    <property type="match status" value="1"/>
</dbReference>
<evidence type="ECO:0000256" key="2">
    <source>
        <dbReference type="ARBA" id="ARBA00022475"/>
    </source>
</evidence>
<feature type="transmembrane region" description="Helical" evidence="6">
    <location>
        <begin position="335"/>
        <end position="354"/>
    </location>
</feature>
<dbReference type="Pfam" id="PF01554">
    <property type="entry name" value="MatE"/>
    <property type="match status" value="1"/>
</dbReference>
<feature type="transmembrane region" description="Helical" evidence="6">
    <location>
        <begin position="146"/>
        <end position="166"/>
    </location>
</feature>
<dbReference type="PANTHER" id="PTHR30250">
    <property type="entry name" value="PST FAMILY PREDICTED COLANIC ACID TRANSPORTER"/>
    <property type="match status" value="1"/>
</dbReference>
<feature type="transmembrane region" description="Helical" evidence="6">
    <location>
        <begin position="21"/>
        <end position="44"/>
    </location>
</feature>
<feature type="transmembrane region" description="Helical" evidence="6">
    <location>
        <begin position="366"/>
        <end position="384"/>
    </location>
</feature>
<accession>A0AAU7CKL4</accession>
<reference evidence="7" key="1">
    <citation type="submission" date="2024-05" db="EMBL/GenBank/DDBJ databases">
        <title>Planctomycetes of the genus Singulisphaera possess chitinolytic capabilities.</title>
        <authorList>
            <person name="Ivanova A."/>
        </authorList>
    </citation>
    <scope>NUCLEOTIDE SEQUENCE</scope>
    <source>
        <strain evidence="7">Ch08T</strain>
    </source>
</reference>
<keyword evidence="5 6" id="KW-0472">Membrane</keyword>
<dbReference type="GO" id="GO:0005886">
    <property type="term" value="C:plasma membrane"/>
    <property type="evidence" value="ECO:0007669"/>
    <property type="project" value="UniProtKB-SubCell"/>
</dbReference>
<proteinExistence type="predicted"/>
<feature type="transmembrane region" description="Helical" evidence="6">
    <location>
        <begin position="244"/>
        <end position="261"/>
    </location>
</feature>
<dbReference type="GO" id="GO:0042910">
    <property type="term" value="F:xenobiotic transmembrane transporter activity"/>
    <property type="evidence" value="ECO:0007669"/>
    <property type="project" value="InterPro"/>
</dbReference>
<feature type="transmembrane region" description="Helical" evidence="6">
    <location>
        <begin position="64"/>
        <end position="83"/>
    </location>
</feature>
<evidence type="ECO:0000313" key="7">
    <source>
        <dbReference type="EMBL" id="XBH05667.1"/>
    </source>
</evidence>
<feature type="transmembrane region" description="Helical" evidence="6">
    <location>
        <begin position="178"/>
        <end position="194"/>
    </location>
</feature>
<dbReference type="InterPro" id="IPR050833">
    <property type="entry name" value="Poly_Biosynth_Transport"/>
</dbReference>
<dbReference type="AlphaFoldDB" id="A0AAU7CKL4"/>
<keyword evidence="2" id="KW-1003">Cell membrane</keyword>
<evidence type="ECO:0000256" key="3">
    <source>
        <dbReference type="ARBA" id="ARBA00022692"/>
    </source>
</evidence>
<keyword evidence="3 6" id="KW-0812">Transmembrane</keyword>
<evidence type="ECO:0000256" key="6">
    <source>
        <dbReference type="SAM" id="Phobius"/>
    </source>
</evidence>
<feature type="transmembrane region" description="Helical" evidence="6">
    <location>
        <begin position="499"/>
        <end position="517"/>
    </location>
</feature>
<comment type="subcellular location">
    <subcellularLocation>
        <location evidence="1">Cell membrane</location>
        <topology evidence="1">Multi-pass membrane protein</topology>
    </subcellularLocation>
</comment>
<dbReference type="EMBL" id="CP155447">
    <property type="protein sequence ID" value="XBH05667.1"/>
    <property type="molecule type" value="Genomic_DNA"/>
</dbReference>
<feature type="transmembrane region" description="Helical" evidence="6">
    <location>
        <begin position="396"/>
        <end position="415"/>
    </location>
</feature>
<name>A0AAU7CKL4_9BACT</name>
<feature type="transmembrane region" description="Helical" evidence="6">
    <location>
        <begin position="427"/>
        <end position="450"/>
    </location>
</feature>
<feature type="transmembrane region" description="Helical" evidence="6">
    <location>
        <begin position="200"/>
        <end position="224"/>
    </location>
</feature>
<feature type="transmembrane region" description="Helical" evidence="6">
    <location>
        <begin position="297"/>
        <end position="315"/>
    </location>
</feature>
<protein>
    <submittedName>
        <fullName evidence="7">MATE family efflux transporter</fullName>
    </submittedName>
</protein>
<evidence type="ECO:0000256" key="1">
    <source>
        <dbReference type="ARBA" id="ARBA00004651"/>
    </source>
</evidence>
<gene>
    <name evidence="7" type="ORF">V5E97_06500</name>
</gene>
<feature type="transmembrane region" description="Helical" evidence="6">
    <location>
        <begin position="462"/>
        <end position="487"/>
    </location>
</feature>
<organism evidence="7">
    <name type="scientific">Singulisphaera sp. Ch08</name>
    <dbReference type="NCBI Taxonomy" id="3120278"/>
    <lineage>
        <taxon>Bacteria</taxon>
        <taxon>Pseudomonadati</taxon>
        <taxon>Planctomycetota</taxon>
        <taxon>Planctomycetia</taxon>
        <taxon>Isosphaerales</taxon>
        <taxon>Isosphaeraceae</taxon>
        <taxon>Singulisphaera</taxon>
    </lineage>
</organism>
<evidence type="ECO:0000256" key="5">
    <source>
        <dbReference type="ARBA" id="ARBA00023136"/>
    </source>
</evidence>
<dbReference type="InterPro" id="IPR002528">
    <property type="entry name" value="MATE_fam"/>
</dbReference>
<feature type="transmembrane region" description="Helical" evidence="6">
    <location>
        <begin position="103"/>
        <end position="126"/>
    </location>
</feature>
<sequence length="537" mass="59504">MDRVTTTSAPAPPNPRVLPPVLGRLVSGTFWLALRTPLQAIFVLWSTRLTLQVIGPNQWGAYNFAWGFGFLQFLLEFGISSALQRQISERWTKGDRDGVDRSIACGMTFYAAMALVQAAVLLSLAYWPYVANQFQGDSYRLIVKLLWLQALTAPCYGLSMVVSSVLQAARRYDFIPRYEVAIVILRFAILWIGLNAGFDFFLVVVAQTLVSIGLAMGPAIWVMVRELGHVPHFRGARLSDYKTLLHISFYMFLIQLSVVLADKIDTTMLGLALPHEPELGLSIYSVVSKPFSQIRQVGWMLASLVMPAVASLAAAHDERGLERVKYDGPRLHIGLLLPVALLAWIYASPFLTLWVGNDLGDEGARMAPWLMRLFLVATVPLLLAVHAQMAIGMNKIAVIALAALAGSVFNLPISYYLTRQLGVEGVIWGTVLTTVFSNFLIPGVYIFWVLDIRWKTYLTRTLAAPLAGAISLIAVTWLCRFWFPIVLKGATPLAQSPPLLIHLTIGSLAYLAGYLAVPKGREDLDLILRRFRNRAAS</sequence>